<dbReference type="HOGENOM" id="CLU_108793_0_0_4"/>
<keyword evidence="2" id="KW-1185">Reference proteome</keyword>
<sequence length="192" mass="20640">MKRTHVVMGCAALLVALPIAAYALIKPLRVAVPALVPGVSCTHAPICIDDASKLADAQRLYRDGYARAAAAVGPFGDAPRVVFCSTRACADAFGLGERAALTLGTVGVVIAPRGWHAYFVAHELIHHRQAETLGNLAVLTKPRWLIEGMAYSLSGDPRHPLTEPFEGWRARFDAWHAALGTRPLWDAARAVE</sequence>
<dbReference type="EMBL" id="AP009386">
    <property type="protein sequence ID" value="BAG47041.1"/>
    <property type="molecule type" value="Genomic_DNA"/>
</dbReference>
<evidence type="ECO:0000313" key="2">
    <source>
        <dbReference type="Proteomes" id="UP000008815"/>
    </source>
</evidence>
<gene>
    <name evidence="1" type="ordered locus">BMULJ_05203</name>
</gene>
<dbReference type="AlphaFoldDB" id="A0A0H3KPA8"/>
<accession>A0A0H3KPA8</accession>
<reference evidence="1 2" key="1">
    <citation type="submission" date="2007-04" db="EMBL/GenBank/DDBJ databases">
        <title>Complete genome sequence of Burkholderia multivorans ATCC 17616.</title>
        <authorList>
            <person name="Ohtsubo Y."/>
            <person name="Yamashita A."/>
            <person name="Kurokawa K."/>
            <person name="Takami H."/>
            <person name="Yuhara S."/>
            <person name="Nishiyama E."/>
            <person name="Endo R."/>
            <person name="Miyazaki R."/>
            <person name="Ono A."/>
            <person name="Yano K."/>
            <person name="Ito M."/>
            <person name="Sota M."/>
            <person name="Yuji N."/>
            <person name="Hattori M."/>
            <person name="Tsuda M."/>
        </authorList>
    </citation>
    <scope>NUCLEOTIDE SEQUENCE [LARGE SCALE GENOMIC DNA]</scope>
    <source>
        <strain evidence="2">ATCC 17616 / 249</strain>
    </source>
</reference>
<dbReference type="RefSeq" id="WP_012468062.1">
    <property type="nucleotide sequence ID" value="NC_010086.1"/>
</dbReference>
<protein>
    <submittedName>
        <fullName evidence="1">Uncharacterized protein</fullName>
    </submittedName>
</protein>
<dbReference type="KEGG" id="bmj:BMULJ_05203"/>
<evidence type="ECO:0000313" key="1">
    <source>
        <dbReference type="EMBL" id="BAG47041.1"/>
    </source>
</evidence>
<name>A0A0H3KPA8_BURM1</name>
<organism evidence="1 2">
    <name type="scientific">Burkholderia multivorans (strain ATCC 17616 / 249)</name>
    <dbReference type="NCBI Taxonomy" id="395019"/>
    <lineage>
        <taxon>Bacteria</taxon>
        <taxon>Pseudomonadati</taxon>
        <taxon>Pseudomonadota</taxon>
        <taxon>Betaproteobacteria</taxon>
        <taxon>Burkholderiales</taxon>
        <taxon>Burkholderiaceae</taxon>
        <taxon>Burkholderia</taxon>
        <taxon>Burkholderia cepacia complex</taxon>
    </lineage>
</organism>
<proteinExistence type="predicted"/>
<dbReference type="eggNOG" id="ENOG5032SNU">
    <property type="taxonomic scope" value="Bacteria"/>
</dbReference>
<dbReference type="Proteomes" id="UP000008815">
    <property type="component" value="Chromosome 2"/>
</dbReference>